<accession>X1KEV8</accession>
<comment type="caution">
    <text evidence="1">The sequence shown here is derived from an EMBL/GenBank/DDBJ whole genome shotgun (WGS) entry which is preliminary data.</text>
</comment>
<dbReference type="EMBL" id="BARU01049306">
    <property type="protein sequence ID" value="GAH92170.1"/>
    <property type="molecule type" value="Genomic_DNA"/>
</dbReference>
<dbReference type="Gene3D" id="3.90.226.10">
    <property type="entry name" value="2-enoyl-CoA Hydratase, Chain A, domain 1"/>
    <property type="match status" value="1"/>
</dbReference>
<gene>
    <name evidence="1" type="ORF">S03H2_72683</name>
</gene>
<proteinExistence type="predicted"/>
<reference evidence="1" key="1">
    <citation type="journal article" date="2014" name="Front. Microbiol.">
        <title>High frequency of phylogenetically diverse reductive dehalogenase-homologous genes in deep subseafloor sedimentary metagenomes.</title>
        <authorList>
            <person name="Kawai M."/>
            <person name="Futagami T."/>
            <person name="Toyoda A."/>
            <person name="Takaki Y."/>
            <person name="Nishi S."/>
            <person name="Hori S."/>
            <person name="Arai W."/>
            <person name="Tsubouchi T."/>
            <person name="Morono Y."/>
            <person name="Uchiyama I."/>
            <person name="Ito T."/>
            <person name="Fujiyama A."/>
            <person name="Inagaki F."/>
            <person name="Takami H."/>
        </authorList>
    </citation>
    <scope>NUCLEOTIDE SEQUENCE</scope>
    <source>
        <strain evidence="1">Expedition CK06-06</strain>
    </source>
</reference>
<protein>
    <submittedName>
        <fullName evidence="1">Uncharacterized protein</fullName>
    </submittedName>
</protein>
<evidence type="ECO:0000313" key="1">
    <source>
        <dbReference type="EMBL" id="GAH92170.1"/>
    </source>
</evidence>
<dbReference type="InterPro" id="IPR023562">
    <property type="entry name" value="ClpP/TepA"/>
</dbReference>
<feature type="non-terminal residue" evidence="1">
    <location>
        <position position="1"/>
    </location>
</feature>
<dbReference type="Pfam" id="PF00574">
    <property type="entry name" value="CLP_protease"/>
    <property type="match status" value="1"/>
</dbReference>
<dbReference type="InterPro" id="IPR029045">
    <property type="entry name" value="ClpP/crotonase-like_dom_sf"/>
</dbReference>
<dbReference type="SUPFAM" id="SSF52096">
    <property type="entry name" value="ClpP/crotonase"/>
    <property type="match status" value="1"/>
</dbReference>
<dbReference type="AlphaFoldDB" id="X1KEV8"/>
<feature type="non-terminal residue" evidence="1">
    <location>
        <position position="48"/>
    </location>
</feature>
<sequence length="48" mass="5449">IIPKIIEKTPEGRLIYDIYSRLLEERIIFLGGPITNVTANLIIAQILL</sequence>
<organism evidence="1">
    <name type="scientific">marine sediment metagenome</name>
    <dbReference type="NCBI Taxonomy" id="412755"/>
    <lineage>
        <taxon>unclassified sequences</taxon>
        <taxon>metagenomes</taxon>
        <taxon>ecological metagenomes</taxon>
    </lineage>
</organism>
<name>X1KEV8_9ZZZZ</name>